<reference evidence="3" key="1">
    <citation type="journal article" date="2019" name="Int. J. Syst. Evol. Microbiol.">
        <title>The Global Catalogue of Microorganisms (GCM) 10K type strain sequencing project: providing services to taxonomists for standard genome sequencing and annotation.</title>
        <authorList>
            <consortium name="The Broad Institute Genomics Platform"/>
            <consortium name="The Broad Institute Genome Sequencing Center for Infectious Disease"/>
            <person name="Wu L."/>
            <person name="Ma J."/>
        </authorList>
    </citation>
    <scope>NUCLEOTIDE SEQUENCE [LARGE SCALE GENOMIC DNA]</scope>
    <source>
        <strain evidence="3">CGMCC 1.15339</strain>
    </source>
</reference>
<dbReference type="EMBL" id="BMII01000019">
    <property type="protein sequence ID" value="GGB62902.1"/>
    <property type="molecule type" value="Genomic_DNA"/>
</dbReference>
<dbReference type="Proteomes" id="UP000617555">
    <property type="component" value="Unassembled WGS sequence"/>
</dbReference>
<feature type="signal peptide" evidence="1">
    <location>
        <begin position="1"/>
        <end position="24"/>
    </location>
</feature>
<keyword evidence="3" id="KW-1185">Reference proteome</keyword>
<dbReference type="RefSeq" id="WP_188739646.1">
    <property type="nucleotide sequence ID" value="NZ_BMII01000019.1"/>
</dbReference>
<evidence type="ECO:0000313" key="2">
    <source>
        <dbReference type="EMBL" id="GGB62902.1"/>
    </source>
</evidence>
<keyword evidence="1" id="KW-0732">Signal</keyword>
<evidence type="ECO:0000313" key="3">
    <source>
        <dbReference type="Proteomes" id="UP000617555"/>
    </source>
</evidence>
<protein>
    <recommendedName>
        <fullName evidence="4">LysM domain-containing protein</fullName>
    </recommendedName>
</protein>
<accession>A0ABQ1JCB2</accession>
<name>A0ABQ1JCB2_9GAMM</name>
<feature type="chain" id="PRO_5047202782" description="LysM domain-containing protein" evidence="1">
    <location>
        <begin position="25"/>
        <end position="262"/>
    </location>
</feature>
<evidence type="ECO:0008006" key="4">
    <source>
        <dbReference type="Google" id="ProtNLM"/>
    </source>
</evidence>
<organism evidence="2 3">
    <name type="scientific">Shewanella inventionis</name>
    <dbReference type="NCBI Taxonomy" id="1738770"/>
    <lineage>
        <taxon>Bacteria</taxon>
        <taxon>Pseudomonadati</taxon>
        <taxon>Pseudomonadota</taxon>
        <taxon>Gammaproteobacteria</taxon>
        <taxon>Alteromonadales</taxon>
        <taxon>Shewanellaceae</taxon>
        <taxon>Shewanella</taxon>
    </lineage>
</organism>
<comment type="caution">
    <text evidence="2">The sequence shown here is derived from an EMBL/GenBank/DDBJ whole genome shotgun (WGS) entry which is preliminary data.</text>
</comment>
<evidence type="ECO:0000256" key="1">
    <source>
        <dbReference type="SAM" id="SignalP"/>
    </source>
</evidence>
<gene>
    <name evidence="2" type="ORF">GCM10011607_24530</name>
</gene>
<dbReference type="NCBIfam" id="TIGR03505">
    <property type="entry name" value="FimV_core"/>
    <property type="match status" value="1"/>
</dbReference>
<dbReference type="InterPro" id="IPR020012">
    <property type="entry name" value="LysM_FimV"/>
</dbReference>
<sequence>MCKRLIMVLCVSFGLWANAQPVLAQVNHVSINSRQSELDQPPLLKVNLVAQNDDWSQLSFYLRQKVDGAMQQQELTVEPINRFLLQITGAKTVTDPNAQVIIMERHASNTVVLAVIALFDAPLSFASAVRVESKAFGSTQLVTAADDAPQNTQQTAIAAKTTTDDNAVARQNTSGHCQIIKDNSDTLWRIAERYKNEWNTSVYGAMLAIFEANLLSFSKQKIHLLLKNAPLVCPSSAILAQYDNKAVDREVFEVIEAKHAAK</sequence>
<proteinExistence type="predicted"/>